<proteinExistence type="predicted"/>
<gene>
    <name evidence="1" type="ORF">JRO89_XS14G0069400</name>
</gene>
<reference evidence="1 2" key="1">
    <citation type="submission" date="2021-02" db="EMBL/GenBank/DDBJ databases">
        <title>Plant Genome Project.</title>
        <authorList>
            <person name="Zhang R.-G."/>
        </authorList>
    </citation>
    <scope>NUCLEOTIDE SEQUENCE [LARGE SCALE GENOMIC DNA]</scope>
    <source>
        <tissue evidence="1">Leaves</tissue>
    </source>
</reference>
<evidence type="ECO:0000313" key="1">
    <source>
        <dbReference type="EMBL" id="KAH7548117.1"/>
    </source>
</evidence>
<keyword evidence="2" id="KW-1185">Reference proteome</keyword>
<comment type="caution">
    <text evidence="1">The sequence shown here is derived from an EMBL/GenBank/DDBJ whole genome shotgun (WGS) entry which is preliminary data.</text>
</comment>
<dbReference type="Proteomes" id="UP000827721">
    <property type="component" value="Unassembled WGS sequence"/>
</dbReference>
<sequence length="105" mass="11729">MEGFLLYSPTVDIMCLVHTISGTELQSLSLQEEGEMQQVLHHPSTYHIISMHSHIYTPKPPANPFQQASSFGIINIQQFNLLGTEMKLLPVAFPDSFSVTSKVIN</sequence>
<name>A0ABQ8H463_9ROSI</name>
<protein>
    <submittedName>
        <fullName evidence="1">Uncharacterized protein</fullName>
    </submittedName>
</protein>
<evidence type="ECO:0000313" key="2">
    <source>
        <dbReference type="Proteomes" id="UP000827721"/>
    </source>
</evidence>
<organism evidence="1 2">
    <name type="scientific">Xanthoceras sorbifolium</name>
    <dbReference type="NCBI Taxonomy" id="99658"/>
    <lineage>
        <taxon>Eukaryota</taxon>
        <taxon>Viridiplantae</taxon>
        <taxon>Streptophyta</taxon>
        <taxon>Embryophyta</taxon>
        <taxon>Tracheophyta</taxon>
        <taxon>Spermatophyta</taxon>
        <taxon>Magnoliopsida</taxon>
        <taxon>eudicotyledons</taxon>
        <taxon>Gunneridae</taxon>
        <taxon>Pentapetalae</taxon>
        <taxon>rosids</taxon>
        <taxon>malvids</taxon>
        <taxon>Sapindales</taxon>
        <taxon>Sapindaceae</taxon>
        <taxon>Xanthoceroideae</taxon>
        <taxon>Xanthoceras</taxon>
    </lineage>
</organism>
<accession>A0ABQ8H463</accession>
<dbReference type="EMBL" id="JAFEMO010000014">
    <property type="protein sequence ID" value="KAH7548117.1"/>
    <property type="molecule type" value="Genomic_DNA"/>
</dbReference>